<evidence type="ECO:0000313" key="2">
    <source>
        <dbReference type="EMBL" id="CAA2969938.1"/>
    </source>
</evidence>
<protein>
    <submittedName>
        <fullName evidence="2">Uncharacterized protein</fullName>
    </submittedName>
</protein>
<accession>A0A8S0QVS9</accession>
<proteinExistence type="predicted"/>
<keyword evidence="3" id="KW-1185">Reference proteome</keyword>
<reference evidence="2 3" key="1">
    <citation type="submission" date="2019-12" db="EMBL/GenBank/DDBJ databases">
        <authorList>
            <person name="Alioto T."/>
            <person name="Alioto T."/>
            <person name="Gomez Garrido J."/>
        </authorList>
    </citation>
    <scope>NUCLEOTIDE SEQUENCE [LARGE SCALE GENOMIC DNA]</scope>
</reference>
<evidence type="ECO:0000256" key="1">
    <source>
        <dbReference type="SAM" id="Phobius"/>
    </source>
</evidence>
<dbReference type="EMBL" id="CACTIH010001956">
    <property type="protein sequence ID" value="CAA2969938.1"/>
    <property type="molecule type" value="Genomic_DNA"/>
</dbReference>
<dbReference type="Gramene" id="OE9A014241T1">
    <property type="protein sequence ID" value="OE9A014241C1"/>
    <property type="gene ID" value="OE9A014241"/>
</dbReference>
<dbReference type="AlphaFoldDB" id="A0A8S0QVS9"/>
<name>A0A8S0QVS9_OLEEU</name>
<organism evidence="2 3">
    <name type="scientific">Olea europaea subsp. europaea</name>
    <dbReference type="NCBI Taxonomy" id="158383"/>
    <lineage>
        <taxon>Eukaryota</taxon>
        <taxon>Viridiplantae</taxon>
        <taxon>Streptophyta</taxon>
        <taxon>Embryophyta</taxon>
        <taxon>Tracheophyta</taxon>
        <taxon>Spermatophyta</taxon>
        <taxon>Magnoliopsida</taxon>
        <taxon>eudicotyledons</taxon>
        <taxon>Gunneridae</taxon>
        <taxon>Pentapetalae</taxon>
        <taxon>asterids</taxon>
        <taxon>lamiids</taxon>
        <taxon>Lamiales</taxon>
        <taxon>Oleaceae</taxon>
        <taxon>Oleeae</taxon>
        <taxon>Olea</taxon>
    </lineage>
</organism>
<dbReference type="Proteomes" id="UP000594638">
    <property type="component" value="Unassembled WGS sequence"/>
</dbReference>
<keyword evidence="1" id="KW-0812">Transmembrane</keyword>
<gene>
    <name evidence="2" type="ORF">OLEA9_A014241</name>
</gene>
<keyword evidence="1" id="KW-0472">Membrane</keyword>
<sequence length="72" mass="7395">MAFQFSAAAFAACIAIVMVALDAHEGHDHSHMAPSSPPMSSANWGALSSFPSAVVGFLALVVSFIGVFGTRV</sequence>
<evidence type="ECO:0000313" key="3">
    <source>
        <dbReference type="Proteomes" id="UP000594638"/>
    </source>
</evidence>
<comment type="caution">
    <text evidence="2">The sequence shown here is derived from an EMBL/GenBank/DDBJ whole genome shotgun (WGS) entry which is preliminary data.</text>
</comment>
<feature type="transmembrane region" description="Helical" evidence="1">
    <location>
        <begin position="47"/>
        <end position="68"/>
    </location>
</feature>
<keyword evidence="1" id="KW-1133">Transmembrane helix</keyword>